<gene>
    <name evidence="3" type="ORF">METZ01_LOCUS476665</name>
</gene>
<dbReference type="Gene3D" id="3.90.950.10">
    <property type="match status" value="1"/>
</dbReference>
<feature type="non-terminal residue" evidence="3">
    <location>
        <position position="54"/>
    </location>
</feature>
<dbReference type="PANTHER" id="PTHR43213:SF5">
    <property type="entry name" value="BIFUNCTIONAL DTTP_UTP PYROPHOSPHATASE_METHYLTRANSFERASE PROTEIN-RELATED"/>
    <property type="match status" value="1"/>
</dbReference>
<evidence type="ECO:0000256" key="1">
    <source>
        <dbReference type="ARBA" id="ARBA00001968"/>
    </source>
</evidence>
<proteinExistence type="predicted"/>
<dbReference type="EMBL" id="UINC01203514">
    <property type="protein sequence ID" value="SVE23811.1"/>
    <property type="molecule type" value="Genomic_DNA"/>
</dbReference>
<name>A0A383BVA5_9ZZZZ</name>
<dbReference type="GO" id="GO:0047429">
    <property type="term" value="F:nucleoside triphosphate diphosphatase activity"/>
    <property type="evidence" value="ECO:0007669"/>
    <property type="project" value="InterPro"/>
</dbReference>
<dbReference type="InterPro" id="IPR029001">
    <property type="entry name" value="ITPase-like_fam"/>
</dbReference>
<sequence>MKADYVSNKYPHALVIGADTIVFLKKQILNKPINNSQAKKMLSLLSGETHHVYT</sequence>
<keyword evidence="2" id="KW-0378">Hydrolase</keyword>
<evidence type="ECO:0000256" key="2">
    <source>
        <dbReference type="ARBA" id="ARBA00022801"/>
    </source>
</evidence>
<accession>A0A383BVA5</accession>
<comment type="cofactor">
    <cofactor evidence="1">
        <name>a divalent metal cation</name>
        <dbReference type="ChEBI" id="CHEBI:60240"/>
    </cofactor>
</comment>
<dbReference type="InterPro" id="IPR003697">
    <property type="entry name" value="Maf-like"/>
</dbReference>
<dbReference type="AlphaFoldDB" id="A0A383BVA5"/>
<organism evidence="3">
    <name type="scientific">marine metagenome</name>
    <dbReference type="NCBI Taxonomy" id="408172"/>
    <lineage>
        <taxon>unclassified sequences</taxon>
        <taxon>metagenomes</taxon>
        <taxon>ecological metagenomes</taxon>
    </lineage>
</organism>
<evidence type="ECO:0000313" key="3">
    <source>
        <dbReference type="EMBL" id="SVE23811.1"/>
    </source>
</evidence>
<dbReference type="SUPFAM" id="SSF52972">
    <property type="entry name" value="ITPase-like"/>
    <property type="match status" value="1"/>
</dbReference>
<protein>
    <recommendedName>
        <fullName evidence="4">Septum formation protein Maf</fullName>
    </recommendedName>
</protein>
<dbReference type="PANTHER" id="PTHR43213">
    <property type="entry name" value="BIFUNCTIONAL DTTP/UTP PYROPHOSPHATASE/METHYLTRANSFERASE PROTEIN-RELATED"/>
    <property type="match status" value="1"/>
</dbReference>
<dbReference type="Pfam" id="PF02545">
    <property type="entry name" value="Maf"/>
    <property type="match status" value="1"/>
</dbReference>
<evidence type="ECO:0008006" key="4">
    <source>
        <dbReference type="Google" id="ProtNLM"/>
    </source>
</evidence>
<reference evidence="3" key="1">
    <citation type="submission" date="2018-05" db="EMBL/GenBank/DDBJ databases">
        <authorList>
            <person name="Lanie J.A."/>
            <person name="Ng W.-L."/>
            <person name="Kazmierczak K.M."/>
            <person name="Andrzejewski T.M."/>
            <person name="Davidsen T.M."/>
            <person name="Wayne K.J."/>
            <person name="Tettelin H."/>
            <person name="Glass J.I."/>
            <person name="Rusch D."/>
            <person name="Podicherti R."/>
            <person name="Tsui H.-C.T."/>
            <person name="Winkler M.E."/>
        </authorList>
    </citation>
    <scope>NUCLEOTIDE SEQUENCE</scope>
</reference>